<comment type="caution">
    <text evidence="2">The sequence shown here is derived from an EMBL/GenBank/DDBJ whole genome shotgun (WGS) entry which is preliminary data.</text>
</comment>
<proteinExistence type="predicted"/>
<gene>
    <name evidence="2" type="ORF">H1R20_g6762</name>
</gene>
<accession>A0A9W8JC14</accession>
<evidence type="ECO:0000256" key="1">
    <source>
        <dbReference type="SAM" id="SignalP"/>
    </source>
</evidence>
<organism evidence="2 3">
    <name type="scientific">Candolleomyces eurysporus</name>
    <dbReference type="NCBI Taxonomy" id="2828524"/>
    <lineage>
        <taxon>Eukaryota</taxon>
        <taxon>Fungi</taxon>
        <taxon>Dikarya</taxon>
        <taxon>Basidiomycota</taxon>
        <taxon>Agaricomycotina</taxon>
        <taxon>Agaricomycetes</taxon>
        <taxon>Agaricomycetidae</taxon>
        <taxon>Agaricales</taxon>
        <taxon>Agaricineae</taxon>
        <taxon>Psathyrellaceae</taxon>
        <taxon>Candolleomyces</taxon>
    </lineage>
</organism>
<sequence length="87" mass="9751">MLSFAQLFIIWSATPCRTDGGRGDRCQGGRRYDRESLHLVSDVGRCRSWQVAVFGFDFGVGIYISAAFYYNNPLFTATIHDGSSFTL</sequence>
<reference evidence="2" key="1">
    <citation type="submission" date="2022-06" db="EMBL/GenBank/DDBJ databases">
        <title>Genome Sequence of Candolleomyces eurysporus.</title>
        <authorList>
            <person name="Buettner E."/>
        </authorList>
    </citation>
    <scope>NUCLEOTIDE SEQUENCE</scope>
    <source>
        <strain evidence="2">VTCC 930004</strain>
    </source>
</reference>
<dbReference type="Proteomes" id="UP001140091">
    <property type="component" value="Unassembled WGS sequence"/>
</dbReference>
<keyword evidence="3" id="KW-1185">Reference proteome</keyword>
<dbReference type="EMBL" id="JANBPK010000845">
    <property type="protein sequence ID" value="KAJ2930343.1"/>
    <property type="molecule type" value="Genomic_DNA"/>
</dbReference>
<name>A0A9W8JC14_9AGAR</name>
<dbReference type="AlphaFoldDB" id="A0A9W8JC14"/>
<keyword evidence="1" id="KW-0732">Signal</keyword>
<protein>
    <submittedName>
        <fullName evidence="2">Uncharacterized protein</fullName>
    </submittedName>
</protein>
<feature type="signal peptide" evidence="1">
    <location>
        <begin position="1"/>
        <end position="20"/>
    </location>
</feature>
<evidence type="ECO:0000313" key="2">
    <source>
        <dbReference type="EMBL" id="KAJ2930343.1"/>
    </source>
</evidence>
<feature type="chain" id="PRO_5040935618" evidence="1">
    <location>
        <begin position="21"/>
        <end position="87"/>
    </location>
</feature>
<feature type="non-terminal residue" evidence="2">
    <location>
        <position position="87"/>
    </location>
</feature>
<evidence type="ECO:0000313" key="3">
    <source>
        <dbReference type="Proteomes" id="UP001140091"/>
    </source>
</evidence>